<dbReference type="RefSeq" id="WP_171834394.1">
    <property type="nucleotide sequence ID" value="NZ_CP053708.1"/>
</dbReference>
<evidence type="ECO:0008006" key="4">
    <source>
        <dbReference type="Google" id="ProtNLM"/>
    </source>
</evidence>
<keyword evidence="1" id="KW-0732">Signal</keyword>
<organism evidence="2 3">
    <name type="scientific">Lichenicola cladoniae</name>
    <dbReference type="NCBI Taxonomy" id="1484109"/>
    <lineage>
        <taxon>Bacteria</taxon>
        <taxon>Pseudomonadati</taxon>
        <taxon>Pseudomonadota</taxon>
        <taxon>Alphaproteobacteria</taxon>
        <taxon>Acetobacterales</taxon>
        <taxon>Acetobacteraceae</taxon>
        <taxon>Lichenicola</taxon>
    </lineage>
</organism>
<feature type="chain" id="PRO_5027072928" description="DUF5666 domain-containing protein" evidence="1">
    <location>
        <begin position="29"/>
        <end position="228"/>
    </location>
</feature>
<feature type="signal peptide" evidence="1">
    <location>
        <begin position="1"/>
        <end position="28"/>
    </location>
</feature>
<evidence type="ECO:0000256" key="1">
    <source>
        <dbReference type="SAM" id="SignalP"/>
    </source>
</evidence>
<evidence type="ECO:0000313" key="3">
    <source>
        <dbReference type="Proteomes" id="UP000500767"/>
    </source>
</evidence>
<name>A0A6M8HM07_9PROT</name>
<evidence type="ECO:0000313" key="2">
    <source>
        <dbReference type="EMBL" id="QKE89399.1"/>
    </source>
</evidence>
<reference evidence="2 3" key="1">
    <citation type="journal article" date="2014" name="World J. Microbiol. Biotechnol.">
        <title>Biodiversity and physiological characteristics of Antarctic and Arctic lichens-associated bacteria.</title>
        <authorList>
            <person name="Lee Y.M."/>
            <person name="Kim E.H."/>
            <person name="Lee H.K."/>
            <person name="Hong S.G."/>
        </authorList>
    </citation>
    <scope>NUCLEOTIDE SEQUENCE [LARGE SCALE GENOMIC DNA]</scope>
    <source>
        <strain evidence="2 3">PAMC 26569</strain>
    </source>
</reference>
<dbReference type="Proteomes" id="UP000500767">
    <property type="component" value="Chromosome"/>
</dbReference>
<sequence>MRIIDIRLAATSAMFVAASLAATGAAFAQVPPRTRGTITAVSGSEATLRTAMGKVTIKLADDTGYVGAKKSSLDDVKQGSFIGTAATPAADGTLRALEVAVFPESMRGAGEGNYAWDLGKAGSMTNGTVSSMTNGTVSKMSGGSASGSSMTNGTVGSKTAHGHSLMVDYKGGQKTIMVPDSVPVVALEPGDKSLLKAGAKVVVFGPVNGTTVDAKRIIVGEDGVKPPM</sequence>
<proteinExistence type="predicted"/>
<gene>
    <name evidence="2" type="ORF">HN018_04520</name>
</gene>
<accession>A0A6M8HM07</accession>
<protein>
    <recommendedName>
        <fullName evidence="4">DUF5666 domain-containing protein</fullName>
    </recommendedName>
</protein>
<dbReference type="EMBL" id="CP053708">
    <property type="protein sequence ID" value="QKE89399.1"/>
    <property type="molecule type" value="Genomic_DNA"/>
</dbReference>
<dbReference type="AlphaFoldDB" id="A0A6M8HM07"/>
<keyword evidence="3" id="KW-1185">Reference proteome</keyword>
<dbReference type="KEGG" id="lck:HN018_04520"/>